<feature type="binding site" evidence="17">
    <location>
        <position position="167"/>
    </location>
    <ligand>
        <name>1D-myo-inositol 1,3,4-trisphosphate</name>
        <dbReference type="ChEBI" id="CHEBI:58414"/>
    </ligand>
</feature>
<comment type="subunit">
    <text evidence="2 16">Monomer.</text>
</comment>
<comment type="catalytic activity">
    <reaction evidence="13">
        <text>1D-myo-inositol 1,3,4-trisphosphate + ATP = 1D-myo-inositol 1,3,4,6-tetrakisphosphate + ADP + H(+)</text>
        <dbReference type="Rhea" id="RHEA:20940"/>
        <dbReference type="ChEBI" id="CHEBI:15378"/>
        <dbReference type="ChEBI" id="CHEBI:30616"/>
        <dbReference type="ChEBI" id="CHEBI:57660"/>
        <dbReference type="ChEBI" id="CHEBI:58414"/>
        <dbReference type="ChEBI" id="CHEBI:456216"/>
        <dbReference type="EC" id="2.7.1.159"/>
    </reaction>
    <physiologicalReaction direction="left-to-right" evidence="13">
        <dbReference type="Rhea" id="RHEA:20941"/>
    </physiologicalReaction>
    <physiologicalReaction direction="right-to-left" evidence="13">
        <dbReference type="Rhea" id="RHEA:20942"/>
    </physiologicalReaction>
</comment>
<evidence type="ECO:0000256" key="9">
    <source>
        <dbReference type="ARBA" id="ARBA00022842"/>
    </source>
</evidence>
<dbReference type="GO" id="GO:0005737">
    <property type="term" value="C:cytoplasm"/>
    <property type="evidence" value="ECO:0007669"/>
    <property type="project" value="TreeGrafter"/>
</dbReference>
<dbReference type="SUPFAM" id="SSF56059">
    <property type="entry name" value="Glutathione synthetase ATP-binding domain-like"/>
    <property type="match status" value="1"/>
</dbReference>
<dbReference type="Proteomes" id="UP001066276">
    <property type="component" value="Chromosome 9"/>
</dbReference>
<dbReference type="InterPro" id="IPR011761">
    <property type="entry name" value="ATP-grasp"/>
</dbReference>
<feature type="binding site" evidence="18">
    <location>
        <position position="297"/>
    </location>
    <ligand>
        <name>Mg(2+)</name>
        <dbReference type="ChEBI" id="CHEBI:18420"/>
        <label>2</label>
    </ligand>
</feature>
<evidence type="ECO:0000256" key="1">
    <source>
        <dbReference type="ARBA" id="ARBA00009601"/>
    </source>
</evidence>
<evidence type="ECO:0000256" key="4">
    <source>
        <dbReference type="ARBA" id="ARBA00022679"/>
    </source>
</evidence>
<evidence type="ECO:0000256" key="12">
    <source>
        <dbReference type="ARBA" id="ARBA00033645"/>
    </source>
</evidence>
<evidence type="ECO:0000256" key="3">
    <source>
        <dbReference type="ARBA" id="ARBA00014968"/>
    </source>
</evidence>
<feature type="binding site" evidence="18">
    <location>
        <position position="295"/>
    </location>
    <ligand>
        <name>Mg(2+)</name>
        <dbReference type="ChEBI" id="CHEBI:18420"/>
        <label>1</label>
    </ligand>
</feature>
<dbReference type="AlphaFoldDB" id="A0AAV7N338"/>
<evidence type="ECO:0000256" key="13">
    <source>
        <dbReference type="ARBA" id="ARBA00033674"/>
    </source>
</evidence>
<organism evidence="20 21">
    <name type="scientific">Pleurodeles waltl</name>
    <name type="common">Iberian ribbed newt</name>
    <dbReference type="NCBI Taxonomy" id="8319"/>
    <lineage>
        <taxon>Eukaryota</taxon>
        <taxon>Metazoa</taxon>
        <taxon>Chordata</taxon>
        <taxon>Craniata</taxon>
        <taxon>Vertebrata</taxon>
        <taxon>Euteleostomi</taxon>
        <taxon>Amphibia</taxon>
        <taxon>Batrachia</taxon>
        <taxon>Caudata</taxon>
        <taxon>Salamandroidea</taxon>
        <taxon>Salamandridae</taxon>
        <taxon>Pleurodelinae</taxon>
        <taxon>Pleurodeles</taxon>
    </lineage>
</organism>
<evidence type="ECO:0000313" key="21">
    <source>
        <dbReference type="Proteomes" id="UP001066276"/>
    </source>
</evidence>
<evidence type="ECO:0000256" key="7">
    <source>
        <dbReference type="ARBA" id="ARBA00022777"/>
    </source>
</evidence>
<dbReference type="InterPro" id="IPR008656">
    <property type="entry name" value="Inositol_tetrakis-P_1-kinase"/>
</dbReference>
<dbReference type="GO" id="GO:0032957">
    <property type="term" value="P:inositol trisphosphate metabolic process"/>
    <property type="evidence" value="ECO:0007669"/>
    <property type="project" value="InterPro"/>
</dbReference>
<keyword evidence="5 16" id="KW-0479">Metal-binding</keyword>
<evidence type="ECO:0000256" key="16">
    <source>
        <dbReference type="PIRNR" id="PIRNR038186"/>
    </source>
</evidence>
<evidence type="ECO:0000259" key="19">
    <source>
        <dbReference type="PROSITE" id="PS50975"/>
    </source>
</evidence>
<accession>A0AAV7N338</accession>
<feature type="domain" description="ATP-grasp" evidence="19">
    <location>
        <begin position="117"/>
        <end position="325"/>
    </location>
</feature>
<reference evidence="20" key="1">
    <citation type="journal article" date="2022" name="bioRxiv">
        <title>Sequencing and chromosome-scale assembly of the giantPleurodeles waltlgenome.</title>
        <authorList>
            <person name="Brown T."/>
            <person name="Elewa A."/>
            <person name="Iarovenko S."/>
            <person name="Subramanian E."/>
            <person name="Araus A.J."/>
            <person name="Petzold A."/>
            <person name="Susuki M."/>
            <person name="Suzuki K.-i.T."/>
            <person name="Hayashi T."/>
            <person name="Toyoda A."/>
            <person name="Oliveira C."/>
            <person name="Osipova E."/>
            <person name="Leigh N.D."/>
            <person name="Simon A."/>
            <person name="Yun M.H."/>
        </authorList>
    </citation>
    <scope>NUCLEOTIDE SEQUENCE</scope>
    <source>
        <strain evidence="20">20211129_DDA</strain>
        <tissue evidence="20">Liver</tissue>
    </source>
</reference>
<feature type="binding site" evidence="18">
    <location>
        <position position="295"/>
    </location>
    <ligand>
        <name>Mg(2+)</name>
        <dbReference type="ChEBI" id="CHEBI:18420"/>
        <label>2</label>
    </ligand>
</feature>
<feature type="binding site" evidence="17">
    <location>
        <position position="157"/>
    </location>
    <ligand>
        <name>ATP</name>
        <dbReference type="ChEBI" id="CHEBI:30616"/>
    </ligand>
</feature>
<feature type="binding site" evidence="17">
    <location>
        <position position="105"/>
    </location>
    <ligand>
        <name>ATP</name>
        <dbReference type="ChEBI" id="CHEBI:30616"/>
    </ligand>
</feature>
<dbReference type="Gene3D" id="3.30.1490.220">
    <property type="match status" value="1"/>
</dbReference>
<comment type="function">
    <text evidence="16">Kinase that can phosphorylate various inositol polyphosphate such as Ins(3,4,5,6)P4 or Ins(1,3,4)P3.</text>
</comment>
<feature type="binding site" evidence="17">
    <location>
        <begin position="188"/>
        <end position="199"/>
    </location>
    <ligand>
        <name>ATP</name>
        <dbReference type="ChEBI" id="CHEBI:30616"/>
    </ligand>
</feature>
<gene>
    <name evidence="20" type="ORF">NDU88_006464</name>
</gene>
<feature type="binding site" evidence="17">
    <location>
        <position position="214"/>
    </location>
    <ligand>
        <name>ATP</name>
        <dbReference type="ChEBI" id="CHEBI:30616"/>
    </ligand>
</feature>
<dbReference type="Pfam" id="PF17927">
    <property type="entry name" value="Ins134_P3_kin_N"/>
    <property type="match status" value="1"/>
</dbReference>
<feature type="binding site" evidence="17">
    <location>
        <position position="59"/>
    </location>
    <ligand>
        <name>1D-myo-inositol 1,3,4-trisphosphate</name>
        <dbReference type="ChEBI" id="CHEBI:58414"/>
    </ligand>
</feature>
<evidence type="ECO:0000256" key="18">
    <source>
        <dbReference type="PIRSR" id="PIRSR038186-2"/>
    </source>
</evidence>
<comment type="catalytic activity">
    <reaction evidence="11">
        <text>1D-myo-inositol 3,4,6-trisphosphate + ATP = 1D-myo-inositol 1,3,4,6-tetrakisphosphate + ADP + H(+)</text>
        <dbReference type="Rhea" id="RHEA:70287"/>
        <dbReference type="ChEBI" id="CHEBI:15378"/>
        <dbReference type="ChEBI" id="CHEBI:30616"/>
        <dbReference type="ChEBI" id="CHEBI:57660"/>
        <dbReference type="ChEBI" id="CHEBI:189099"/>
        <dbReference type="ChEBI" id="CHEBI:456216"/>
    </reaction>
    <physiologicalReaction direction="left-to-right" evidence="11">
        <dbReference type="Rhea" id="RHEA:70288"/>
    </physiologicalReaction>
    <physiologicalReaction direction="right-to-left" evidence="11">
        <dbReference type="Rhea" id="RHEA:70289"/>
    </physiologicalReaction>
</comment>
<evidence type="ECO:0000256" key="14">
    <source>
        <dbReference type="ARBA" id="ARBA00047728"/>
    </source>
</evidence>
<dbReference type="InterPro" id="IPR040464">
    <property type="entry name" value="InsP(3)kin_ATP-grasp"/>
</dbReference>
<keyword evidence="7 16" id="KW-0418">Kinase</keyword>
<evidence type="ECO:0000256" key="10">
    <source>
        <dbReference type="ARBA" id="ARBA00033609"/>
    </source>
</evidence>
<dbReference type="GO" id="GO:0047325">
    <property type="term" value="F:inositol-3,4,5,6-tetrakisphosphate 1-kinase activity"/>
    <property type="evidence" value="ECO:0007669"/>
    <property type="project" value="UniProtKB-EC"/>
</dbReference>
<dbReference type="GO" id="GO:0005524">
    <property type="term" value="F:ATP binding"/>
    <property type="evidence" value="ECO:0007669"/>
    <property type="project" value="UniProtKB-UniRule"/>
</dbReference>
<comment type="catalytic activity">
    <reaction evidence="14">
        <text>1D-myo-inositol 1,3,4-trisphosphate + 1D-myo-inositol 1,3,4,5,6-pentakisphosphate = 1D-myo-inositol 3,4,5,6-tetrakisphosphate + 1D-myo-inositol 1,3,4,5-tetrakisphosphate</text>
        <dbReference type="Rhea" id="RHEA:70271"/>
        <dbReference type="ChEBI" id="CHEBI:57539"/>
        <dbReference type="ChEBI" id="CHEBI:57733"/>
        <dbReference type="ChEBI" id="CHEBI:57895"/>
        <dbReference type="ChEBI" id="CHEBI:58414"/>
    </reaction>
    <physiologicalReaction direction="left-to-right" evidence="14">
        <dbReference type="Rhea" id="RHEA:70272"/>
    </physiologicalReaction>
    <physiologicalReaction direction="right-to-left" evidence="14">
        <dbReference type="Rhea" id="RHEA:70273"/>
    </physiologicalReaction>
</comment>
<comment type="catalytic activity">
    <reaction evidence="15">
        <text>1D-myo-inositol 1,3,4-trisphosphate + 1D-myo-inositol 1,3,4,5,6-pentakisphosphate = 1D-myo-inositol 3,4,5,6-tetrakisphosphate + 1D-myo-inositol 1,3,4,6-tetrakisphosphate</text>
        <dbReference type="Rhea" id="RHEA:70263"/>
        <dbReference type="ChEBI" id="CHEBI:57539"/>
        <dbReference type="ChEBI" id="CHEBI:57660"/>
        <dbReference type="ChEBI" id="CHEBI:57733"/>
        <dbReference type="ChEBI" id="CHEBI:58414"/>
    </reaction>
    <physiologicalReaction direction="left-to-right" evidence="15">
        <dbReference type="Rhea" id="RHEA:70264"/>
    </physiologicalReaction>
    <physiologicalReaction direction="right-to-left" evidence="15">
        <dbReference type="Rhea" id="RHEA:70265"/>
    </physiologicalReaction>
</comment>
<comment type="catalytic activity">
    <reaction evidence="12">
        <text>1D-myo-inositol 3,4,5,6-tetrakisphosphate + ATP = 1D-myo-inositol 1,3,4,5,6-pentakisphosphate + ADP + H(+)</text>
        <dbReference type="Rhea" id="RHEA:12452"/>
        <dbReference type="ChEBI" id="CHEBI:15378"/>
        <dbReference type="ChEBI" id="CHEBI:30616"/>
        <dbReference type="ChEBI" id="CHEBI:57539"/>
        <dbReference type="ChEBI" id="CHEBI:57733"/>
        <dbReference type="ChEBI" id="CHEBI:456216"/>
        <dbReference type="EC" id="2.7.1.134"/>
    </reaction>
    <physiologicalReaction direction="left-to-right" evidence="12">
        <dbReference type="Rhea" id="RHEA:12453"/>
    </physiologicalReaction>
    <physiologicalReaction direction="right-to-left" evidence="12">
        <dbReference type="Rhea" id="RHEA:12454"/>
    </physiologicalReaction>
</comment>
<dbReference type="EMBL" id="JANPWB010000013">
    <property type="protein sequence ID" value="KAJ1109099.1"/>
    <property type="molecule type" value="Genomic_DNA"/>
</dbReference>
<dbReference type="GO" id="GO:0000287">
    <property type="term" value="F:magnesium ion binding"/>
    <property type="evidence" value="ECO:0007669"/>
    <property type="project" value="InterPro"/>
</dbReference>
<protein>
    <recommendedName>
        <fullName evidence="3 16">Inositol-tetrakisphosphate 1-kinase</fullName>
        <ecNumber evidence="16">2.7.1.134</ecNumber>
    </recommendedName>
</protein>
<dbReference type="GO" id="GO:0052725">
    <property type="term" value="F:inositol-1,3,4-trisphosphate 6-kinase activity"/>
    <property type="evidence" value="ECO:0007669"/>
    <property type="project" value="InterPro"/>
</dbReference>
<feature type="binding site" evidence="18">
    <location>
        <position position="281"/>
    </location>
    <ligand>
        <name>Mg(2+)</name>
        <dbReference type="ChEBI" id="CHEBI:18420"/>
        <label>1</label>
    </ligand>
</feature>
<sequence length="386" mass="43648">MPTCRRRRRIGYCLNEKKKRKLNFHLFEELCRKHGYEVAEIDLSRPISDQGPFDLIIHKLSDLIVESGHDIQSHHLIRSFQAYLETSTSTILLDPLPAMRTLLDRFDSYRLLHDLQSLYQADSRVFSPPYVELITSDQQEIRKLVRERRLTFPFICKTRVAHGSISHEMALIFNHEGLREVKPPCLLQSFINHNAVLFKVFVVGAEHFVVKRPSLKNFPFGESERKTIAFNSQDVSKPESCSHLSALDRAPSEVIRPSEDIIIQVVRGLQSALGMSLFGVDLIVDTRTGRCAVIDVNAFPGYEGVPELFPALLKHVGKLLEDQEHNVERESSSAETAPHLQSSCFDKSKDLVHDGACSHIARGSWAGESSSLKPLNSAMADSSFFN</sequence>
<dbReference type="InterPro" id="IPR041429">
    <property type="entry name" value="ITPK1_N"/>
</dbReference>
<dbReference type="Gene3D" id="3.30.470.20">
    <property type="entry name" value="ATP-grasp fold, B domain"/>
    <property type="match status" value="1"/>
</dbReference>
<dbReference type="Pfam" id="PF05770">
    <property type="entry name" value="Ins134_P3_kin"/>
    <property type="match status" value="1"/>
</dbReference>
<evidence type="ECO:0000256" key="15">
    <source>
        <dbReference type="ARBA" id="ARBA00049058"/>
    </source>
</evidence>
<feature type="binding site" evidence="17">
    <location>
        <position position="18"/>
    </location>
    <ligand>
        <name>1D-myo-inositol 1,3,4-trisphosphate</name>
        <dbReference type="ChEBI" id="CHEBI:58414"/>
    </ligand>
</feature>
<dbReference type="PROSITE" id="PS50975">
    <property type="entry name" value="ATP_GRASP"/>
    <property type="match status" value="1"/>
</dbReference>
<feature type="binding site" evidence="17">
    <location>
        <position position="301"/>
    </location>
    <ligand>
        <name>1D-myo-inositol 1,3,4-trisphosphate</name>
        <dbReference type="ChEBI" id="CHEBI:58414"/>
    </ligand>
</feature>
<dbReference type="PANTHER" id="PTHR14217:SF42">
    <property type="entry name" value="INOSITOL-TETRAKISPHOSPHATE 1-KINASE"/>
    <property type="match status" value="1"/>
</dbReference>
<comment type="similarity">
    <text evidence="1 16">Belongs to the ITPK1 family.</text>
</comment>
<name>A0AAV7N338_PLEWA</name>
<comment type="catalytic activity">
    <reaction evidence="10">
        <text>1D-myo-inositol 1,3,4-trisphosphate + ATP = 1D-myo-inositol 1,3,4,5-tetrakisphosphate + ADP + H(+)</text>
        <dbReference type="Rhea" id="RHEA:13253"/>
        <dbReference type="ChEBI" id="CHEBI:15378"/>
        <dbReference type="ChEBI" id="CHEBI:30616"/>
        <dbReference type="ChEBI" id="CHEBI:57895"/>
        <dbReference type="ChEBI" id="CHEBI:58414"/>
        <dbReference type="ChEBI" id="CHEBI:456216"/>
        <dbReference type="EC" id="2.7.1.159"/>
    </reaction>
    <physiologicalReaction direction="left-to-right" evidence="10">
        <dbReference type="Rhea" id="RHEA:13254"/>
    </physiologicalReaction>
    <physiologicalReaction direction="right-to-left" evidence="10">
        <dbReference type="Rhea" id="RHEA:13255"/>
    </physiologicalReaction>
</comment>
<keyword evidence="21" id="KW-1185">Reference proteome</keyword>
<comment type="cofactor">
    <cofactor evidence="16 18">
        <name>Mg(2+)</name>
        <dbReference type="ChEBI" id="CHEBI:18420"/>
    </cofactor>
    <text evidence="16 18">Binds 2 magnesium ions per subunit.</text>
</comment>
<evidence type="ECO:0000313" key="20">
    <source>
        <dbReference type="EMBL" id="KAJ1109099.1"/>
    </source>
</evidence>
<comment type="caution">
    <text evidence="20">The sequence shown here is derived from an EMBL/GenBank/DDBJ whole genome shotgun (WGS) entry which is preliminary data.</text>
</comment>
<dbReference type="PIRSF" id="PIRSF038186">
    <property type="entry name" value="ITPK"/>
    <property type="match status" value="1"/>
</dbReference>
<evidence type="ECO:0000256" key="11">
    <source>
        <dbReference type="ARBA" id="ARBA00033624"/>
    </source>
</evidence>
<keyword evidence="6 16" id="KW-0547">Nucleotide-binding</keyword>
<keyword evidence="4 16" id="KW-0808">Transferase</keyword>
<feature type="binding site" evidence="17">
    <location>
        <position position="297"/>
    </location>
    <ligand>
        <name>1D-myo-inositol 1,3,4-trisphosphate</name>
        <dbReference type="ChEBI" id="CHEBI:58414"/>
    </ligand>
</feature>
<dbReference type="GO" id="GO:0052726">
    <property type="term" value="F:inositol-1,3,4-trisphosphate 5-kinase activity"/>
    <property type="evidence" value="ECO:0007669"/>
    <property type="project" value="InterPro"/>
</dbReference>
<dbReference type="FunFam" id="3.30.470.20:FF:000047">
    <property type="entry name" value="Inositol-tetrakisphosphate 1-kinase 4"/>
    <property type="match status" value="1"/>
</dbReference>
<evidence type="ECO:0000256" key="8">
    <source>
        <dbReference type="ARBA" id="ARBA00022840"/>
    </source>
</evidence>
<dbReference type="EC" id="2.7.1.134" evidence="16"/>
<evidence type="ECO:0000256" key="6">
    <source>
        <dbReference type="ARBA" id="ARBA00022741"/>
    </source>
</evidence>
<keyword evidence="9 16" id="KW-0460">Magnesium</keyword>
<keyword evidence="8 16" id="KW-0067">ATP-binding</keyword>
<evidence type="ECO:0000256" key="5">
    <source>
        <dbReference type="ARBA" id="ARBA00022723"/>
    </source>
</evidence>
<feature type="binding site" evidence="17">
    <location>
        <position position="199"/>
    </location>
    <ligand>
        <name>1D-myo-inositol 1,3,4-trisphosphate</name>
        <dbReference type="ChEBI" id="CHEBI:58414"/>
    </ligand>
</feature>
<dbReference type="PANTHER" id="PTHR14217">
    <property type="entry name" value="INOSITOL-TETRAKISPHOSPHATE 1-KINASE"/>
    <property type="match status" value="1"/>
</dbReference>
<evidence type="ECO:0000256" key="2">
    <source>
        <dbReference type="ARBA" id="ARBA00011245"/>
    </source>
</evidence>
<dbReference type="Gene3D" id="3.40.50.11370">
    <property type="match status" value="1"/>
</dbReference>
<dbReference type="FunFam" id="3.30.1490.220:FF:000002">
    <property type="entry name" value="Inositol-tetrakisphosphate 1-kinase"/>
    <property type="match status" value="1"/>
</dbReference>
<proteinExistence type="inferred from homology"/>
<evidence type="ECO:0000256" key="17">
    <source>
        <dbReference type="PIRSR" id="PIRSR038186-1"/>
    </source>
</evidence>